<dbReference type="NCBIfam" id="TIGR01620">
    <property type="entry name" value="hyp_HI0043"/>
    <property type="match status" value="1"/>
</dbReference>
<evidence type="ECO:0000256" key="4">
    <source>
        <dbReference type="ARBA" id="ARBA00022519"/>
    </source>
</evidence>
<evidence type="ECO:0000256" key="6">
    <source>
        <dbReference type="ARBA" id="ARBA00022989"/>
    </source>
</evidence>
<evidence type="ECO:0000256" key="8">
    <source>
        <dbReference type="HAMAP-Rule" id="MF_01085"/>
    </source>
</evidence>
<comment type="similarity">
    <text evidence="2 8">Belongs to the UPF0283 family.</text>
</comment>
<reference evidence="11" key="1">
    <citation type="submission" date="2018-02" db="EMBL/GenBank/DDBJ databases">
        <title>Glaesserella australis sp. nov., isolated from the lungs of pigs.</title>
        <authorList>
            <person name="Turni C."/>
            <person name="Christensen H."/>
        </authorList>
    </citation>
    <scope>NUCLEOTIDE SEQUENCE [LARGE SCALE GENOMIC DNA]</scope>
    <source>
        <strain evidence="11">HS4635</strain>
    </source>
</reference>
<evidence type="ECO:0000313" key="11">
    <source>
        <dbReference type="Proteomes" id="UP000248689"/>
    </source>
</evidence>
<evidence type="ECO:0000256" key="5">
    <source>
        <dbReference type="ARBA" id="ARBA00022692"/>
    </source>
</evidence>
<dbReference type="Pfam" id="PF05128">
    <property type="entry name" value="DUF697"/>
    <property type="match status" value="1"/>
</dbReference>
<keyword evidence="3 8" id="KW-1003">Cell membrane</keyword>
<dbReference type="AlphaFoldDB" id="A0A328BWZ3"/>
<evidence type="ECO:0000256" key="7">
    <source>
        <dbReference type="ARBA" id="ARBA00023136"/>
    </source>
</evidence>
<dbReference type="PANTHER" id="PTHR39342:SF1">
    <property type="entry name" value="UPF0283 MEMBRANE PROTEIN YCJF"/>
    <property type="match status" value="1"/>
</dbReference>
<protein>
    <recommendedName>
        <fullName evidence="8">UPF0283 membrane protein C5N92_07865</fullName>
    </recommendedName>
</protein>
<gene>
    <name evidence="10" type="ORF">C5N92_07865</name>
</gene>
<keyword evidence="7 8" id="KW-0472">Membrane</keyword>
<feature type="transmembrane region" description="Helical" evidence="8">
    <location>
        <begin position="204"/>
        <end position="223"/>
    </location>
</feature>
<evidence type="ECO:0000313" key="10">
    <source>
        <dbReference type="EMBL" id="RAL18619.1"/>
    </source>
</evidence>
<sequence>MEKRIFSEETVEKTEQHQPKQEFNDAEIRLDDEPKEVQAELIIEETFKPSRFWLRLFLTALALFGVATIAQSIQWLIDTWQANQWIYFAFAVAFFGVSLAGVGAVVNEWRKLRWLRKHHYNQQVSQQLLLETTETSGQKATEFCQSVLKNLTQTPRVQQSAQRWQSQLDEAYNSKEVLYLFSENVLVPIDNQVKKLISKNAVENAVIVAVSPLALVDILMVAWRNIALVNQITKAYGMELGYISRLKLFRMVMTNMVFAGATEIASDVGLDFFSQNLTARLSVRAAQGIGVGLLTARLGIKAMEFCRPVTFQANERPKISAVRQELIGVLKERIFSKSSEKESEKV</sequence>
<comment type="subcellular location">
    <subcellularLocation>
        <location evidence="1">Cell inner membrane</location>
        <topology evidence="1">Multi-pass membrane protein</topology>
    </subcellularLocation>
    <subcellularLocation>
        <location evidence="8">Cell membrane</location>
        <topology evidence="8">Multi-pass membrane protein</topology>
    </subcellularLocation>
</comment>
<dbReference type="Proteomes" id="UP000248689">
    <property type="component" value="Unassembled WGS sequence"/>
</dbReference>
<comment type="caution">
    <text evidence="10">The sequence shown here is derived from an EMBL/GenBank/DDBJ whole genome shotgun (WGS) entry which is preliminary data.</text>
</comment>
<dbReference type="InterPro" id="IPR006507">
    <property type="entry name" value="UPF0283"/>
</dbReference>
<feature type="transmembrane region" description="Helical" evidence="8">
    <location>
        <begin position="85"/>
        <end position="106"/>
    </location>
</feature>
<organism evidence="10 11">
    <name type="scientific">Glaesserella australis</name>
    <dbReference type="NCBI Taxonomy" id="2094024"/>
    <lineage>
        <taxon>Bacteria</taxon>
        <taxon>Pseudomonadati</taxon>
        <taxon>Pseudomonadota</taxon>
        <taxon>Gammaproteobacteria</taxon>
        <taxon>Pasteurellales</taxon>
        <taxon>Pasteurellaceae</taxon>
        <taxon>Glaesserella</taxon>
    </lineage>
</organism>
<keyword evidence="5 8" id="KW-0812">Transmembrane</keyword>
<dbReference type="InterPro" id="IPR021147">
    <property type="entry name" value="DUF697"/>
</dbReference>
<dbReference type="RefSeq" id="WP_111750299.1">
    <property type="nucleotide sequence ID" value="NZ_PTPX01000014.1"/>
</dbReference>
<evidence type="ECO:0000256" key="9">
    <source>
        <dbReference type="SAM" id="MobiDB-lite"/>
    </source>
</evidence>
<evidence type="ECO:0000256" key="2">
    <source>
        <dbReference type="ARBA" id="ARBA00008255"/>
    </source>
</evidence>
<feature type="region of interest" description="Disordered" evidence="9">
    <location>
        <begin position="1"/>
        <end position="20"/>
    </location>
</feature>
<keyword evidence="6 8" id="KW-1133">Transmembrane helix</keyword>
<dbReference type="EMBL" id="PTPX01000014">
    <property type="protein sequence ID" value="RAL18619.1"/>
    <property type="molecule type" value="Genomic_DNA"/>
</dbReference>
<evidence type="ECO:0000256" key="3">
    <source>
        <dbReference type="ARBA" id="ARBA00022475"/>
    </source>
</evidence>
<proteinExistence type="inferred from homology"/>
<dbReference type="PANTHER" id="PTHR39342">
    <property type="entry name" value="UPF0283 MEMBRANE PROTEIN YCJF"/>
    <property type="match status" value="1"/>
</dbReference>
<dbReference type="OrthoDB" id="958025at2"/>
<accession>A0A328BWZ3</accession>
<dbReference type="GO" id="GO:0005886">
    <property type="term" value="C:plasma membrane"/>
    <property type="evidence" value="ECO:0007669"/>
    <property type="project" value="UniProtKB-SubCell"/>
</dbReference>
<keyword evidence="11" id="KW-1185">Reference proteome</keyword>
<evidence type="ECO:0000256" key="1">
    <source>
        <dbReference type="ARBA" id="ARBA00004429"/>
    </source>
</evidence>
<keyword evidence="4" id="KW-0997">Cell inner membrane</keyword>
<feature type="transmembrane region" description="Helical" evidence="8">
    <location>
        <begin position="52"/>
        <end position="73"/>
    </location>
</feature>
<dbReference type="HAMAP" id="MF_01085">
    <property type="entry name" value="UPF0283"/>
    <property type="match status" value="1"/>
</dbReference>
<name>A0A328BWZ3_9PAST</name>